<dbReference type="RefSeq" id="XP_013415715.1">
    <property type="nucleotide sequence ID" value="XM_013560261.1"/>
</dbReference>
<keyword evidence="3" id="KW-1185">Reference proteome</keyword>
<feature type="coiled-coil region" evidence="1">
    <location>
        <begin position="318"/>
        <end position="345"/>
    </location>
</feature>
<name>A0A1S3JZ87_LINAN</name>
<evidence type="ECO:0000256" key="2">
    <source>
        <dbReference type="SAM" id="MobiDB-lite"/>
    </source>
</evidence>
<evidence type="ECO:0000256" key="1">
    <source>
        <dbReference type="SAM" id="Coils"/>
    </source>
</evidence>
<feature type="region of interest" description="Disordered" evidence="2">
    <location>
        <begin position="864"/>
        <end position="885"/>
    </location>
</feature>
<dbReference type="Proteomes" id="UP000085678">
    <property type="component" value="Unplaced"/>
</dbReference>
<accession>A0A1S3JZ87</accession>
<sequence>MDTTLALRASTAREGMSLVNKYEALLIEQGSPKPSQDRALLVFQALDDLLPHLGVFTKVMKLIRDDLYDAVYSNNFTSSKDAESSFIQRVPHFSLVQQVYKERHEAADELREQLEVVKEKLFNKHKLYEGAQDNISELKNEIEELKQTVANLEDEVEDKNADIKRLETTMGDEKEKANMEKHGLNCDIADLKEDLREAKEQIAFLSKYKEGYDNLEKAFTFNPSVEDSETSKKPVIATRRAHLINNIDAASKLEEQLLTVENAIIDEFDKFLEEHKQELVGLQLTDNTNDKMYYRQEHEVERVDQDLWVMQERFKKSVDDLNTELELIRQHKKMLLEQLQLLEESIKPEEEGDDMEEEANKPETTKQKESRPGTGQESVLSAGLVDEEKDDGADPFIPHERIFSKYAAMMYSSSNKGKNWHEFQAAKFCPSCGEKTIFCPHKIPTDEVVLKLPHNCTHIKITRPKVRINQELIEEILNRQEDFIGTPASIGASQSPADSREGSASPKMTRFRAMASMMGKIEAGRRNELLASLSTTRTPTPGSEAHMTNTISKLWDDYKDRTQIERIIPLPMALDRAVSLIQQFYSFVLWQDEAGSEEEGYFSILDNLYYFMSERYMKEDITYLTTHDLLSAIVDNLNSDKTIQIFGHTLIGNLDASCIRYVLLIADFVSLVDWEEVEDFRAFASIVFPFLQEDDLETLHMGYTSFSENKISKKRVLDFLMYIILKYREPRFQDMENRLLAFPAREHGQMTEHEFNEAVENLVPLHSEKLRKRLFWEAEAHVQMDDMHDVVPVMRLAQISSYLALLQIAQIIRQTVADKVKKAKIRTKGDRAPTKVQSEAEKAAENQITTYSDIRKIAVSVARRKATRKRREAEDAEMDDTQFYG</sequence>
<reference evidence="4" key="1">
    <citation type="submission" date="2025-08" db="UniProtKB">
        <authorList>
            <consortium name="RefSeq"/>
        </authorList>
    </citation>
    <scope>IDENTIFICATION</scope>
    <source>
        <tissue evidence="4">Gonads</tissue>
    </source>
</reference>
<proteinExistence type="predicted"/>
<dbReference type="AlphaFoldDB" id="A0A1S3JZ87"/>
<feature type="region of interest" description="Disordered" evidence="2">
    <location>
        <begin position="487"/>
        <end position="506"/>
    </location>
</feature>
<feature type="region of interest" description="Disordered" evidence="2">
    <location>
        <begin position="345"/>
        <end position="396"/>
    </location>
</feature>
<gene>
    <name evidence="4" type="primary">LOC106177476</name>
</gene>
<evidence type="ECO:0000313" key="3">
    <source>
        <dbReference type="Proteomes" id="UP000085678"/>
    </source>
</evidence>
<feature type="compositionally biased region" description="Basic and acidic residues" evidence="2">
    <location>
        <begin position="358"/>
        <end position="371"/>
    </location>
</feature>
<dbReference type="GeneID" id="106177476"/>
<dbReference type="Gene3D" id="1.10.287.1490">
    <property type="match status" value="1"/>
</dbReference>
<evidence type="ECO:0000313" key="4">
    <source>
        <dbReference type="RefSeq" id="XP_013415715.1"/>
    </source>
</evidence>
<protein>
    <submittedName>
        <fullName evidence="4">Uncharacterized protein LOC106177476 isoform X3</fullName>
    </submittedName>
</protein>
<dbReference type="OrthoDB" id="2142729at2759"/>
<feature type="coiled-coil region" evidence="1">
    <location>
        <begin position="100"/>
        <end position="208"/>
    </location>
</feature>
<organism evidence="3 4">
    <name type="scientific">Lingula anatina</name>
    <name type="common">Brachiopod</name>
    <name type="synonym">Lingula unguis</name>
    <dbReference type="NCBI Taxonomy" id="7574"/>
    <lineage>
        <taxon>Eukaryota</taxon>
        <taxon>Metazoa</taxon>
        <taxon>Spiralia</taxon>
        <taxon>Lophotrochozoa</taxon>
        <taxon>Brachiopoda</taxon>
        <taxon>Linguliformea</taxon>
        <taxon>Lingulata</taxon>
        <taxon>Lingulida</taxon>
        <taxon>Linguloidea</taxon>
        <taxon>Lingulidae</taxon>
        <taxon>Lingula</taxon>
    </lineage>
</organism>
<keyword evidence="1" id="KW-0175">Coiled coil</keyword>
<feature type="compositionally biased region" description="Acidic residues" evidence="2">
    <location>
        <begin position="874"/>
        <end position="885"/>
    </location>
</feature>